<proteinExistence type="predicted"/>
<keyword evidence="3" id="KW-1185">Reference proteome</keyword>
<accession>A0A6A6ANU8</accession>
<gene>
    <name evidence="2" type="ORF">P153DRAFT_380862</name>
</gene>
<dbReference type="PANTHER" id="PTHR21310">
    <property type="entry name" value="AMINOGLYCOSIDE PHOSPHOTRANSFERASE-RELATED-RELATED"/>
    <property type="match status" value="1"/>
</dbReference>
<dbReference type="Pfam" id="PF01636">
    <property type="entry name" value="APH"/>
    <property type="match status" value="1"/>
</dbReference>
<feature type="domain" description="Aminoglycoside phosphotransferase" evidence="1">
    <location>
        <begin position="77"/>
        <end position="259"/>
    </location>
</feature>
<dbReference type="AlphaFoldDB" id="A0A6A6ANU8"/>
<evidence type="ECO:0000313" key="2">
    <source>
        <dbReference type="EMBL" id="KAF2133672.1"/>
    </source>
</evidence>
<dbReference type="OrthoDB" id="4177236at2759"/>
<dbReference type="Proteomes" id="UP000799771">
    <property type="component" value="Unassembled WGS sequence"/>
</dbReference>
<organism evidence="2 3">
    <name type="scientific">Dothidotthia symphoricarpi CBS 119687</name>
    <dbReference type="NCBI Taxonomy" id="1392245"/>
    <lineage>
        <taxon>Eukaryota</taxon>
        <taxon>Fungi</taxon>
        <taxon>Dikarya</taxon>
        <taxon>Ascomycota</taxon>
        <taxon>Pezizomycotina</taxon>
        <taxon>Dothideomycetes</taxon>
        <taxon>Pleosporomycetidae</taxon>
        <taxon>Pleosporales</taxon>
        <taxon>Dothidotthiaceae</taxon>
        <taxon>Dothidotthia</taxon>
    </lineage>
</organism>
<dbReference type="RefSeq" id="XP_033528059.1">
    <property type="nucleotide sequence ID" value="XM_033669976.1"/>
</dbReference>
<reference evidence="2" key="1">
    <citation type="journal article" date="2020" name="Stud. Mycol.">
        <title>101 Dothideomycetes genomes: a test case for predicting lifestyles and emergence of pathogens.</title>
        <authorList>
            <person name="Haridas S."/>
            <person name="Albert R."/>
            <person name="Binder M."/>
            <person name="Bloem J."/>
            <person name="Labutti K."/>
            <person name="Salamov A."/>
            <person name="Andreopoulos B."/>
            <person name="Baker S."/>
            <person name="Barry K."/>
            <person name="Bills G."/>
            <person name="Bluhm B."/>
            <person name="Cannon C."/>
            <person name="Castanera R."/>
            <person name="Culley D."/>
            <person name="Daum C."/>
            <person name="Ezra D."/>
            <person name="Gonzalez J."/>
            <person name="Henrissat B."/>
            <person name="Kuo A."/>
            <person name="Liang C."/>
            <person name="Lipzen A."/>
            <person name="Lutzoni F."/>
            <person name="Magnuson J."/>
            <person name="Mondo S."/>
            <person name="Nolan M."/>
            <person name="Ohm R."/>
            <person name="Pangilinan J."/>
            <person name="Park H.-J."/>
            <person name="Ramirez L."/>
            <person name="Alfaro M."/>
            <person name="Sun H."/>
            <person name="Tritt A."/>
            <person name="Yoshinaga Y."/>
            <person name="Zwiers L.-H."/>
            <person name="Turgeon B."/>
            <person name="Goodwin S."/>
            <person name="Spatafora J."/>
            <person name="Crous P."/>
            <person name="Grigoriev I."/>
        </authorList>
    </citation>
    <scope>NUCLEOTIDE SEQUENCE</scope>
    <source>
        <strain evidence="2">CBS 119687</strain>
    </source>
</reference>
<dbReference type="InterPro" id="IPR011009">
    <property type="entry name" value="Kinase-like_dom_sf"/>
</dbReference>
<evidence type="ECO:0000313" key="3">
    <source>
        <dbReference type="Proteomes" id="UP000799771"/>
    </source>
</evidence>
<dbReference type="GeneID" id="54410408"/>
<dbReference type="InterPro" id="IPR002575">
    <property type="entry name" value="Aminoglycoside_PTrfase"/>
</dbReference>
<dbReference type="PANTHER" id="PTHR21310:SF48">
    <property type="entry name" value="AMINOGLYCOSIDE PHOSPHOTRANSFERASE DOMAIN-CONTAINING PROTEIN"/>
    <property type="match status" value="1"/>
</dbReference>
<sequence>MAWAPTQLPYLKPPDLLPAPLPIESRFFESTAVFRDDISYHRVVAVEPHFIVKYGRGVKDIEGQVLLFLEYHLGNCHGLPKLYAMYRIASTGHVCLIMQRMPGVSLDRLWPTLKDCEKSDICTKLNEIVTSIRSIPAPPLYGSIDQGRFHHYLFYSPDADKEICGPFDSEDNFNAALVKSLRSAWAKMKKHSFKADFYERNLGRALVGHKPIFSHSDLQRKNVVVHWDTLQGFTVSVIDWEEAGWFPTYWEYFTALQGVQWDDDWSLRIEEIMEPWVSEAAVMKMVHQDLIF</sequence>
<name>A0A6A6ANU8_9PLEO</name>
<dbReference type="EMBL" id="ML977498">
    <property type="protein sequence ID" value="KAF2133672.1"/>
    <property type="molecule type" value="Genomic_DNA"/>
</dbReference>
<dbReference type="InterPro" id="IPR051678">
    <property type="entry name" value="AGP_Transferase"/>
</dbReference>
<dbReference type="SUPFAM" id="SSF56112">
    <property type="entry name" value="Protein kinase-like (PK-like)"/>
    <property type="match status" value="1"/>
</dbReference>
<protein>
    <recommendedName>
        <fullName evidence="1">Aminoglycoside phosphotransferase domain-containing protein</fullName>
    </recommendedName>
</protein>
<evidence type="ECO:0000259" key="1">
    <source>
        <dbReference type="Pfam" id="PF01636"/>
    </source>
</evidence>